<keyword evidence="2 4" id="KW-0238">DNA-binding</keyword>
<comment type="caution">
    <text evidence="6">The sequence shown here is derived from an EMBL/GenBank/DDBJ whole genome shotgun (WGS) entry which is preliminary data.</text>
</comment>
<dbReference type="InterPro" id="IPR011075">
    <property type="entry name" value="TetR_C"/>
</dbReference>
<evidence type="ECO:0000259" key="5">
    <source>
        <dbReference type="PROSITE" id="PS50977"/>
    </source>
</evidence>
<dbReference type="Proteomes" id="UP000286716">
    <property type="component" value="Unassembled WGS sequence"/>
</dbReference>
<proteinExistence type="predicted"/>
<sequence length="197" mass="21503">MAALGRPRGFDRTVALEGALQAFWEQGFESTSIADLTRRLGIGPPSLYAAFGDKRALFLEVLDLYYGSFVQFLDETLAVPGARRDAIAAMLLGIARFYSTPGLPRGCMVNTAAAPTGEPILLARLAELRSSVQERLRRETRAAADAGELPRDMEPDALAAVIWTTVLGMSMRSRDGADRDELESTARSIMTIWPPVR</sequence>
<dbReference type="InterPro" id="IPR001647">
    <property type="entry name" value="HTH_TetR"/>
</dbReference>
<evidence type="ECO:0000256" key="3">
    <source>
        <dbReference type="ARBA" id="ARBA00023163"/>
    </source>
</evidence>
<dbReference type="Pfam" id="PF16925">
    <property type="entry name" value="TetR_C_13"/>
    <property type="match status" value="1"/>
</dbReference>
<protein>
    <submittedName>
        <fullName evidence="6">TetR/AcrR family transcriptional regulator</fullName>
    </submittedName>
</protein>
<dbReference type="InterPro" id="IPR023772">
    <property type="entry name" value="DNA-bd_HTH_TetR-type_CS"/>
</dbReference>
<gene>
    <name evidence="6" type="ORF">DMA12_09715</name>
</gene>
<reference evidence="6 7" key="1">
    <citation type="submission" date="2018-05" db="EMBL/GenBank/DDBJ databases">
        <title>Evolution of GPA BGCs.</title>
        <authorList>
            <person name="Waglechner N."/>
            <person name="Wright G.D."/>
        </authorList>
    </citation>
    <scope>NUCLEOTIDE SEQUENCE [LARGE SCALE GENOMIC DNA]</scope>
    <source>
        <strain evidence="6 7">DSM 5908</strain>
    </source>
</reference>
<evidence type="ECO:0000256" key="4">
    <source>
        <dbReference type="PROSITE-ProRule" id="PRU00335"/>
    </source>
</evidence>
<feature type="domain" description="HTH tetR-type" evidence="5">
    <location>
        <begin position="9"/>
        <end position="69"/>
    </location>
</feature>
<evidence type="ECO:0000313" key="6">
    <source>
        <dbReference type="EMBL" id="RSM47010.1"/>
    </source>
</evidence>
<dbReference type="GO" id="GO:0003677">
    <property type="term" value="F:DNA binding"/>
    <property type="evidence" value="ECO:0007669"/>
    <property type="project" value="UniProtKB-UniRule"/>
</dbReference>
<dbReference type="OrthoDB" id="9805134at2"/>
<dbReference type="RefSeq" id="WP_026468216.1">
    <property type="nucleotide sequence ID" value="NZ_QHHU01000011.1"/>
</dbReference>
<dbReference type="EMBL" id="QHHU01000011">
    <property type="protein sequence ID" value="RSM47010.1"/>
    <property type="molecule type" value="Genomic_DNA"/>
</dbReference>
<feature type="DNA-binding region" description="H-T-H motif" evidence="4">
    <location>
        <begin position="32"/>
        <end position="51"/>
    </location>
</feature>
<dbReference type="Gene3D" id="1.10.357.10">
    <property type="entry name" value="Tetracycline Repressor, domain 2"/>
    <property type="match status" value="1"/>
</dbReference>
<dbReference type="InterPro" id="IPR009057">
    <property type="entry name" value="Homeodomain-like_sf"/>
</dbReference>
<dbReference type="AlphaFoldDB" id="A0A428WVI2"/>
<name>A0A428WVI2_AMYBA</name>
<dbReference type="PANTHER" id="PTHR47506:SF1">
    <property type="entry name" value="HTH-TYPE TRANSCRIPTIONAL REGULATOR YJDC"/>
    <property type="match status" value="1"/>
</dbReference>
<dbReference type="SUPFAM" id="SSF48498">
    <property type="entry name" value="Tetracyclin repressor-like, C-terminal domain"/>
    <property type="match status" value="1"/>
</dbReference>
<keyword evidence="1" id="KW-0805">Transcription regulation</keyword>
<dbReference type="InterPro" id="IPR036271">
    <property type="entry name" value="Tet_transcr_reg_TetR-rel_C_sf"/>
</dbReference>
<dbReference type="PANTHER" id="PTHR47506">
    <property type="entry name" value="TRANSCRIPTIONAL REGULATORY PROTEIN"/>
    <property type="match status" value="1"/>
</dbReference>
<dbReference type="PROSITE" id="PS50977">
    <property type="entry name" value="HTH_TETR_2"/>
    <property type="match status" value="1"/>
</dbReference>
<accession>A0A428WVI2</accession>
<evidence type="ECO:0000256" key="1">
    <source>
        <dbReference type="ARBA" id="ARBA00023015"/>
    </source>
</evidence>
<evidence type="ECO:0000313" key="7">
    <source>
        <dbReference type="Proteomes" id="UP000286716"/>
    </source>
</evidence>
<keyword evidence="3" id="KW-0804">Transcription</keyword>
<dbReference type="Gene3D" id="1.10.10.60">
    <property type="entry name" value="Homeodomain-like"/>
    <property type="match status" value="1"/>
</dbReference>
<dbReference type="SUPFAM" id="SSF46689">
    <property type="entry name" value="Homeodomain-like"/>
    <property type="match status" value="1"/>
</dbReference>
<dbReference type="Pfam" id="PF00440">
    <property type="entry name" value="TetR_N"/>
    <property type="match status" value="1"/>
</dbReference>
<organism evidence="6 7">
    <name type="scientific">Amycolatopsis balhimycina DSM 5908</name>
    <dbReference type="NCBI Taxonomy" id="1081091"/>
    <lineage>
        <taxon>Bacteria</taxon>
        <taxon>Bacillati</taxon>
        <taxon>Actinomycetota</taxon>
        <taxon>Actinomycetes</taxon>
        <taxon>Pseudonocardiales</taxon>
        <taxon>Pseudonocardiaceae</taxon>
        <taxon>Amycolatopsis</taxon>
    </lineage>
</organism>
<keyword evidence="7" id="KW-1185">Reference proteome</keyword>
<evidence type="ECO:0000256" key="2">
    <source>
        <dbReference type="ARBA" id="ARBA00023125"/>
    </source>
</evidence>
<dbReference type="PROSITE" id="PS01081">
    <property type="entry name" value="HTH_TETR_1"/>
    <property type="match status" value="1"/>
</dbReference>